<protein>
    <recommendedName>
        <fullName evidence="3">Adhesin domain-containing protein</fullName>
    </recommendedName>
</protein>
<reference evidence="1" key="1">
    <citation type="submission" date="2022-10" db="EMBL/GenBank/DDBJ databases">
        <title>The complete genomes of actinobacterial strains from the NBC collection.</title>
        <authorList>
            <person name="Joergensen T.S."/>
            <person name="Alvarez Arevalo M."/>
            <person name="Sterndorff E.B."/>
            <person name="Faurdal D."/>
            <person name="Vuksanovic O."/>
            <person name="Mourched A.-S."/>
            <person name="Charusanti P."/>
            <person name="Shaw S."/>
            <person name="Blin K."/>
            <person name="Weber T."/>
        </authorList>
    </citation>
    <scope>NUCLEOTIDE SEQUENCE</scope>
    <source>
        <strain evidence="1">NBC_00222</strain>
    </source>
</reference>
<keyword evidence="2" id="KW-1185">Reference proteome</keyword>
<name>A0ABZ1U423_9ACTN</name>
<proteinExistence type="predicted"/>
<dbReference type="Proteomes" id="UP001432222">
    <property type="component" value="Chromosome"/>
</dbReference>
<evidence type="ECO:0008006" key="3">
    <source>
        <dbReference type="Google" id="ProtNLM"/>
    </source>
</evidence>
<organism evidence="1 2">
    <name type="scientific">Kitasatospora purpeofusca</name>
    <dbReference type="NCBI Taxonomy" id="67352"/>
    <lineage>
        <taxon>Bacteria</taxon>
        <taxon>Bacillati</taxon>
        <taxon>Actinomycetota</taxon>
        <taxon>Actinomycetes</taxon>
        <taxon>Kitasatosporales</taxon>
        <taxon>Streptomycetaceae</taxon>
        <taxon>Kitasatospora</taxon>
    </lineage>
</organism>
<gene>
    <name evidence="1" type="ORF">OHA16_23605</name>
</gene>
<dbReference type="EMBL" id="CP108110">
    <property type="protein sequence ID" value="WUQ85686.1"/>
    <property type="molecule type" value="Genomic_DNA"/>
</dbReference>
<accession>A0ABZ1U423</accession>
<evidence type="ECO:0000313" key="2">
    <source>
        <dbReference type="Proteomes" id="UP001432222"/>
    </source>
</evidence>
<dbReference type="RefSeq" id="WP_328956414.1">
    <property type="nucleotide sequence ID" value="NZ_CP108110.1"/>
</dbReference>
<dbReference type="PROSITE" id="PS51257">
    <property type="entry name" value="PROKAR_LIPOPROTEIN"/>
    <property type="match status" value="1"/>
</dbReference>
<evidence type="ECO:0000313" key="1">
    <source>
        <dbReference type="EMBL" id="WUQ85686.1"/>
    </source>
</evidence>
<sequence>MDVRRVLGAAAITGAVALGSVGCFWDGEEGRERLTVSYGVAGPVDELVVDGGTGGIEVRAGDTLRVVEKQDFRGDPPRTRHSLVDGTLRLAYDCSDCGVGYEVTVPAGTAVRLNSGTGGIRLRGLAGEVQATAGVGGVEASGLTSARVRVVAETGGVELSFAASPVSVEARAETGGVRVAVPGGEPYAVDAGTDVGGVEVTVPRQVGASRRITARAGTGGVAVTGG</sequence>